<dbReference type="InterPro" id="IPR022043">
    <property type="entry name" value="CAF1A_DD"/>
</dbReference>
<proteinExistence type="predicted"/>
<dbReference type="GO" id="GO:0033186">
    <property type="term" value="C:CAF-1 complex"/>
    <property type="evidence" value="ECO:0007669"/>
    <property type="project" value="TreeGrafter"/>
</dbReference>
<evidence type="ECO:0000256" key="3">
    <source>
        <dbReference type="ARBA" id="ARBA00023204"/>
    </source>
</evidence>
<feature type="compositionally biased region" description="Basic and acidic residues" evidence="5">
    <location>
        <begin position="106"/>
        <end position="170"/>
    </location>
</feature>
<dbReference type="AlphaFoldDB" id="A0AA39YFH8"/>
<sequence length="615" mass="67543">MPLDEITNSQLNSQELESASRKRPLEELNTQPNNNETLCLHPGRGAGSPAKSSPGLTASGSSPLEGNSPSPNATPKRSASEISTDNTKSTKLTTSEPAAKRKRTKVSPEDKAAKAAADELKKKEKEALKAEKESIKVKEAAKKAEEAANKRREKEEAKAKKDAEKEEAKAKKSGLVAGQKRLTDMFAAAKGPSTPKKSSLPATVNNIENGSPAGTFESPARENDAYKKLFHPFFVKTDVTMASYPYEMDEATRETKSKILDDYLGGHRQHDVTSLSTMPDNEFLDFLQIPCRRRRGRVYPSVRKIMAGYHGEAASTVIDLTSESQRSRQISHTLEALKAVPMKSLKFREDVRPPYIGTISGLPPGLNSLKSIARRPTTKITTLNYDYDSEAEWQEEDGEDVEDLDDDEEDADVDEEMEDFLDDSEDVGPARLVFSGGMEPESTGLCWESRKRLNSPAKLFKFRMEFILETLPHHHSIDPFSSSYWEPEPIKAETAKPQSTSATSTSPRAKPTDSANKPANARLALGQTGSTTTRKVSNTKKAAKPSGPLPPDLHSKLKEFMRKHSAISKVGLIEFFAAENPGCTRPAVKASFELLTGGEKARPGRGKKWQLIDDA</sequence>
<dbReference type="Pfam" id="PF12253">
    <property type="entry name" value="CAF1A_dimeriz"/>
    <property type="match status" value="1"/>
</dbReference>
<dbReference type="PANTHER" id="PTHR15272">
    <property type="entry name" value="CHROMATIN ASSEMBLY FACTOR 1 SUBUNIT A CAF-1 SUBUNIT A"/>
    <property type="match status" value="1"/>
</dbReference>
<comment type="subcellular location">
    <subcellularLocation>
        <location evidence="1">Nucleus</location>
    </subcellularLocation>
</comment>
<feature type="compositionally biased region" description="Polar residues" evidence="5">
    <location>
        <begin position="496"/>
        <end position="517"/>
    </location>
</feature>
<dbReference type="GO" id="GO:0006281">
    <property type="term" value="P:DNA repair"/>
    <property type="evidence" value="ECO:0007669"/>
    <property type="project" value="UniProtKB-KW"/>
</dbReference>
<feature type="compositionally biased region" description="Polar residues" evidence="5">
    <location>
        <begin position="527"/>
        <end position="536"/>
    </location>
</feature>
<evidence type="ECO:0000256" key="4">
    <source>
        <dbReference type="ARBA" id="ARBA00023242"/>
    </source>
</evidence>
<evidence type="ECO:0000256" key="1">
    <source>
        <dbReference type="ARBA" id="ARBA00004123"/>
    </source>
</evidence>
<reference evidence="7" key="1">
    <citation type="submission" date="2023-06" db="EMBL/GenBank/DDBJ databases">
        <title>Genome-scale phylogeny and comparative genomics of the fungal order Sordariales.</title>
        <authorList>
            <consortium name="Lawrence Berkeley National Laboratory"/>
            <person name="Hensen N."/>
            <person name="Bonometti L."/>
            <person name="Westerberg I."/>
            <person name="Brannstrom I.O."/>
            <person name="Guillou S."/>
            <person name="Cros-Aarteil S."/>
            <person name="Calhoun S."/>
            <person name="Haridas S."/>
            <person name="Kuo A."/>
            <person name="Mondo S."/>
            <person name="Pangilinan J."/>
            <person name="Riley R."/>
            <person name="Labutti K."/>
            <person name="Andreopoulos B."/>
            <person name="Lipzen A."/>
            <person name="Chen C."/>
            <person name="Yanf M."/>
            <person name="Daum C."/>
            <person name="Ng V."/>
            <person name="Clum A."/>
            <person name="Steindorff A."/>
            <person name="Ohm R."/>
            <person name="Martin F."/>
            <person name="Silar P."/>
            <person name="Natvig D."/>
            <person name="Lalanne C."/>
            <person name="Gautier V."/>
            <person name="Ament-Velasquez S.L."/>
            <person name="Kruys A."/>
            <person name="Hutchinson M.I."/>
            <person name="Powell A.J."/>
            <person name="Barry K."/>
            <person name="Miller A.N."/>
            <person name="Grigoriev I.V."/>
            <person name="Debuchy R."/>
            <person name="Gladieux P."/>
            <person name="Thoren M.H."/>
            <person name="Johannesson H."/>
        </authorList>
    </citation>
    <scope>NUCLEOTIDE SEQUENCE</scope>
    <source>
        <strain evidence="7">SMH2532-1</strain>
    </source>
</reference>
<evidence type="ECO:0000256" key="2">
    <source>
        <dbReference type="ARBA" id="ARBA00022763"/>
    </source>
</evidence>
<gene>
    <name evidence="7" type="ORF">B0T16DRAFT_387076</name>
</gene>
<dbReference type="PANTHER" id="PTHR15272:SF0">
    <property type="entry name" value="CHROMATIN ASSEMBLY FACTOR 1 SUBUNIT A"/>
    <property type="match status" value="1"/>
</dbReference>
<evidence type="ECO:0000256" key="5">
    <source>
        <dbReference type="SAM" id="MobiDB-lite"/>
    </source>
</evidence>
<evidence type="ECO:0000313" key="7">
    <source>
        <dbReference type="EMBL" id="KAK0651692.1"/>
    </source>
</evidence>
<evidence type="ECO:0000313" key="8">
    <source>
        <dbReference type="Proteomes" id="UP001174936"/>
    </source>
</evidence>
<feature type="compositionally biased region" description="Polar residues" evidence="5">
    <location>
        <begin position="1"/>
        <end position="17"/>
    </location>
</feature>
<feature type="compositionally biased region" description="Polar residues" evidence="5">
    <location>
        <begin position="28"/>
        <end position="37"/>
    </location>
</feature>
<keyword evidence="8" id="KW-1185">Reference proteome</keyword>
<dbReference type="Proteomes" id="UP001174936">
    <property type="component" value="Unassembled WGS sequence"/>
</dbReference>
<comment type="caution">
    <text evidence="7">The sequence shown here is derived from an EMBL/GenBank/DDBJ whole genome shotgun (WGS) entry which is preliminary data.</text>
</comment>
<keyword evidence="4" id="KW-0539">Nucleus</keyword>
<name>A0AA39YFH8_9PEZI</name>
<accession>A0AA39YFH8</accession>
<evidence type="ECO:0000259" key="6">
    <source>
        <dbReference type="Pfam" id="PF12253"/>
    </source>
</evidence>
<keyword evidence="2" id="KW-0227">DNA damage</keyword>
<feature type="region of interest" description="Disordered" evidence="5">
    <location>
        <begin position="389"/>
        <end position="408"/>
    </location>
</feature>
<dbReference type="EMBL" id="JAULSV010000002">
    <property type="protein sequence ID" value="KAK0651692.1"/>
    <property type="molecule type" value="Genomic_DNA"/>
</dbReference>
<feature type="domain" description="Chromatin assembly factor 1 subunit A dimerization" evidence="6">
    <location>
        <begin position="343"/>
        <end position="416"/>
    </location>
</feature>
<protein>
    <submittedName>
        <fullName evidence="7">Chromatin assembly factor 1 subunit A-domain-containing protein</fullName>
    </submittedName>
</protein>
<organism evidence="7 8">
    <name type="scientific">Cercophora newfieldiana</name>
    <dbReference type="NCBI Taxonomy" id="92897"/>
    <lineage>
        <taxon>Eukaryota</taxon>
        <taxon>Fungi</taxon>
        <taxon>Dikarya</taxon>
        <taxon>Ascomycota</taxon>
        <taxon>Pezizomycotina</taxon>
        <taxon>Sordariomycetes</taxon>
        <taxon>Sordariomycetidae</taxon>
        <taxon>Sordariales</taxon>
        <taxon>Lasiosphaeriaceae</taxon>
        <taxon>Cercophora</taxon>
    </lineage>
</organism>
<feature type="region of interest" description="Disordered" evidence="5">
    <location>
        <begin position="492"/>
        <end position="552"/>
    </location>
</feature>
<dbReference type="GO" id="GO:0005634">
    <property type="term" value="C:nucleus"/>
    <property type="evidence" value="ECO:0007669"/>
    <property type="project" value="UniProtKB-SubCell"/>
</dbReference>
<feature type="compositionally biased region" description="Polar residues" evidence="5">
    <location>
        <begin position="50"/>
        <end position="96"/>
    </location>
</feature>
<feature type="region of interest" description="Disordered" evidence="5">
    <location>
        <begin position="1"/>
        <end position="174"/>
    </location>
</feature>
<dbReference type="GO" id="GO:0006334">
    <property type="term" value="P:nucleosome assembly"/>
    <property type="evidence" value="ECO:0007669"/>
    <property type="project" value="TreeGrafter"/>
</dbReference>
<keyword evidence="3" id="KW-0234">DNA repair</keyword>